<comment type="similarity">
    <text evidence="2">Belongs to the aldo/keto reductase family. Glutamate--cysteine ligase light chain subfamily.</text>
</comment>
<dbReference type="InterPro" id="IPR032963">
    <property type="entry name" value="Gclm"/>
</dbReference>
<comment type="pathway">
    <text evidence="1">Sulfur metabolism; glutathione biosynthesis; glutathione from L-cysteine and L-glutamate: step 1/2.</text>
</comment>
<dbReference type="FunFam" id="3.20.20.100:FF:000012">
    <property type="entry name" value="Glutamate--cysteine ligase regulatory subunit"/>
    <property type="match status" value="1"/>
</dbReference>
<evidence type="ECO:0000256" key="3">
    <source>
        <dbReference type="ARBA" id="ARBA00011532"/>
    </source>
</evidence>
<name>A0A672PLT3_SINGR</name>
<evidence type="ECO:0000256" key="2">
    <source>
        <dbReference type="ARBA" id="ARBA00008612"/>
    </source>
</evidence>
<evidence type="ECO:0000256" key="1">
    <source>
        <dbReference type="ARBA" id="ARBA00005006"/>
    </source>
</evidence>
<keyword evidence="13" id="KW-1185">Reference proteome</keyword>
<dbReference type="Gene3D" id="3.20.20.100">
    <property type="entry name" value="NADP-dependent oxidoreductase domain"/>
    <property type="match status" value="1"/>
</dbReference>
<keyword evidence="4" id="KW-0317">Glutathione biosynthesis</keyword>
<protein>
    <recommendedName>
        <fullName evidence="10">Glutamate--cysteine ligase regulatory subunit</fullName>
    </recommendedName>
    <alternativeName>
        <fullName evidence="8">GCS light chain</fullName>
    </alternativeName>
    <alternativeName>
        <fullName evidence="6">Gamma-ECS regulatory subunit</fullName>
    </alternativeName>
    <alternativeName>
        <fullName evidence="9">Gamma-glutamylcysteine synthetase regulatory subunit</fullName>
    </alternativeName>
    <alternativeName>
        <fullName evidence="7">Glutamate--cysteine ligase modifier subunit</fullName>
    </alternativeName>
</protein>
<dbReference type="Pfam" id="PF00248">
    <property type="entry name" value="Aldo_ket_red"/>
    <property type="match status" value="1"/>
</dbReference>
<evidence type="ECO:0000256" key="10">
    <source>
        <dbReference type="ARBA" id="ARBA00070000"/>
    </source>
</evidence>
<accession>A0A672PLT3</accession>
<dbReference type="InterPro" id="IPR023210">
    <property type="entry name" value="NADP_OxRdtase_dom"/>
</dbReference>
<dbReference type="InParanoid" id="A0A672PLT3"/>
<dbReference type="InterPro" id="IPR036812">
    <property type="entry name" value="NAD(P)_OxRdtase_dom_sf"/>
</dbReference>
<dbReference type="Ensembl" id="ENSSGRT00000068216.1">
    <property type="protein sequence ID" value="ENSSGRP00000063978.1"/>
    <property type="gene ID" value="ENSSGRG00000033012.1"/>
</dbReference>
<gene>
    <name evidence="12" type="primary">LOC107599012</name>
</gene>
<dbReference type="GO" id="GO:0017109">
    <property type="term" value="C:glutamate-cysteine ligase complex"/>
    <property type="evidence" value="ECO:0007669"/>
    <property type="project" value="UniProtKB-ARBA"/>
</dbReference>
<evidence type="ECO:0000256" key="6">
    <source>
        <dbReference type="ARBA" id="ARBA00030406"/>
    </source>
</evidence>
<dbReference type="GO" id="GO:0030234">
    <property type="term" value="F:enzyme regulator activity"/>
    <property type="evidence" value="ECO:0007669"/>
    <property type="project" value="TreeGrafter"/>
</dbReference>
<evidence type="ECO:0000259" key="11">
    <source>
        <dbReference type="Pfam" id="PF00248"/>
    </source>
</evidence>
<dbReference type="GO" id="GO:0006750">
    <property type="term" value="P:glutathione biosynthetic process"/>
    <property type="evidence" value="ECO:0007669"/>
    <property type="project" value="UniProtKB-UniPathway"/>
</dbReference>
<reference evidence="12" key="2">
    <citation type="submission" date="2025-09" db="UniProtKB">
        <authorList>
            <consortium name="Ensembl"/>
        </authorList>
    </citation>
    <scope>IDENTIFICATION</scope>
</reference>
<evidence type="ECO:0000256" key="8">
    <source>
        <dbReference type="ARBA" id="ARBA00031732"/>
    </source>
</evidence>
<evidence type="ECO:0000256" key="4">
    <source>
        <dbReference type="ARBA" id="ARBA00022684"/>
    </source>
</evidence>
<feature type="domain" description="NADP-dependent oxidoreductase" evidence="11">
    <location>
        <begin position="113"/>
        <end position="242"/>
    </location>
</feature>
<evidence type="ECO:0000256" key="9">
    <source>
        <dbReference type="ARBA" id="ARBA00032926"/>
    </source>
</evidence>
<dbReference type="PANTHER" id="PTHR13295">
    <property type="entry name" value="GLUTAMATE CYSTEINE LIGASE REGULATORY SUBUNIT"/>
    <property type="match status" value="1"/>
</dbReference>
<comment type="subunit">
    <text evidence="3">Heterodimer of a catalytic heavy chain and a regulatory light chain.</text>
</comment>
<evidence type="ECO:0000313" key="12">
    <source>
        <dbReference type="Ensembl" id="ENSSGRP00000063978.1"/>
    </source>
</evidence>
<proteinExistence type="inferred from homology"/>
<dbReference type="Proteomes" id="UP000472262">
    <property type="component" value="Unassembled WGS sequence"/>
</dbReference>
<evidence type="ECO:0000313" key="13">
    <source>
        <dbReference type="Proteomes" id="UP000472262"/>
    </source>
</evidence>
<dbReference type="PANTHER" id="PTHR13295:SF4">
    <property type="entry name" value="GLUTAMATE--CYSTEINE LIGASE REGULATORY SUBUNIT"/>
    <property type="match status" value="1"/>
</dbReference>
<evidence type="ECO:0000256" key="5">
    <source>
        <dbReference type="ARBA" id="ARBA00022990"/>
    </source>
</evidence>
<dbReference type="AlphaFoldDB" id="A0A672PLT3"/>
<dbReference type="UniPathway" id="UPA00142">
    <property type="reaction ID" value="UER00209"/>
</dbReference>
<sequence>MVIVHGMGPLCLCSGSFCLRAQQVESKGLSTQKLRLIDALLSCSPLTRCLMFSHAKVSEFHRRKIAKKLCNSNPVSDWILSMIAWFCNYLCFSSQELPSILDCTIPENTEAITPEEREELKVSVKLFLTESDRSSIRSAVDMACLSLGVSQLDSVIIAPPPLPEGEAQTLTHLQPLWEELESLVQSQKIAAIGTSDLDKTLLEQLYNWAQVKPSSNQVNLASCCVMPPDLTAFAKEFDIQLLTHNDPKELISAAGFQEAVQGSSKDLQVDDWRLEWVLRYSIIVKSRGIIKAKGYIVHAKKGNNL</sequence>
<keyword evidence="5" id="KW-0007">Acetylation</keyword>
<organism evidence="12 13">
    <name type="scientific">Sinocyclocheilus grahami</name>
    <name type="common">Dianchi golden-line fish</name>
    <name type="synonym">Barbus grahami</name>
    <dbReference type="NCBI Taxonomy" id="75366"/>
    <lineage>
        <taxon>Eukaryota</taxon>
        <taxon>Metazoa</taxon>
        <taxon>Chordata</taxon>
        <taxon>Craniata</taxon>
        <taxon>Vertebrata</taxon>
        <taxon>Euteleostomi</taxon>
        <taxon>Actinopterygii</taxon>
        <taxon>Neopterygii</taxon>
        <taxon>Teleostei</taxon>
        <taxon>Ostariophysi</taxon>
        <taxon>Cypriniformes</taxon>
        <taxon>Cyprinidae</taxon>
        <taxon>Cyprininae</taxon>
        <taxon>Sinocyclocheilus</taxon>
    </lineage>
</organism>
<dbReference type="GO" id="GO:0035226">
    <property type="term" value="F:glutamate-cysteine ligase catalytic subunit binding"/>
    <property type="evidence" value="ECO:0007669"/>
    <property type="project" value="InterPro"/>
</dbReference>
<dbReference type="SUPFAM" id="SSF51430">
    <property type="entry name" value="NAD(P)-linked oxidoreductase"/>
    <property type="match status" value="1"/>
</dbReference>
<dbReference type="GO" id="GO:0006979">
    <property type="term" value="P:response to oxidative stress"/>
    <property type="evidence" value="ECO:0007669"/>
    <property type="project" value="UniProtKB-ARBA"/>
</dbReference>
<reference evidence="12" key="1">
    <citation type="submission" date="2025-08" db="UniProtKB">
        <authorList>
            <consortium name="Ensembl"/>
        </authorList>
    </citation>
    <scope>IDENTIFICATION</scope>
</reference>
<evidence type="ECO:0000256" key="7">
    <source>
        <dbReference type="ARBA" id="ARBA00031154"/>
    </source>
</evidence>